<comment type="similarity">
    <text evidence="2">Belongs to the GPAT/DAPAT family.</text>
</comment>
<dbReference type="SUPFAM" id="SSF69593">
    <property type="entry name" value="Glycerol-3-phosphate (1)-acyltransferase"/>
    <property type="match status" value="1"/>
</dbReference>
<dbReference type="CDD" id="cd06551">
    <property type="entry name" value="LPLAT"/>
    <property type="match status" value="1"/>
</dbReference>
<keyword evidence="6 7" id="KW-0472">Membrane</keyword>
<accession>A0ABP0VU08</accession>
<comment type="subcellular location">
    <subcellularLocation>
        <location evidence="1">Membrane</location>
        <topology evidence="1">Multi-pass membrane protein</topology>
    </subcellularLocation>
</comment>
<feature type="domain" description="Phospholipid/glycerol acyltransferase" evidence="8">
    <location>
        <begin position="332"/>
        <end position="433"/>
    </location>
</feature>
<evidence type="ECO:0000256" key="7">
    <source>
        <dbReference type="SAM" id="Phobius"/>
    </source>
</evidence>
<dbReference type="InterPro" id="IPR002123">
    <property type="entry name" value="Plipid/glycerol_acylTrfase"/>
</dbReference>
<dbReference type="InterPro" id="IPR056462">
    <property type="entry name" value="HAD_RAM2/GPAT1-8"/>
</dbReference>
<keyword evidence="10" id="KW-1185">Reference proteome</keyword>
<proteinExistence type="inferred from homology"/>
<dbReference type="EMBL" id="OZ020106">
    <property type="protein sequence ID" value="CAK9257974.1"/>
    <property type="molecule type" value="Genomic_DNA"/>
</dbReference>
<evidence type="ECO:0000256" key="3">
    <source>
        <dbReference type="ARBA" id="ARBA00022679"/>
    </source>
</evidence>
<dbReference type="Proteomes" id="UP001497444">
    <property type="component" value="Chromosome 11"/>
</dbReference>
<evidence type="ECO:0000313" key="10">
    <source>
        <dbReference type="Proteomes" id="UP001497444"/>
    </source>
</evidence>
<evidence type="ECO:0000313" key="9">
    <source>
        <dbReference type="EMBL" id="CAK9257974.1"/>
    </source>
</evidence>
<evidence type="ECO:0000259" key="8">
    <source>
        <dbReference type="SMART" id="SM00563"/>
    </source>
</evidence>
<feature type="transmembrane region" description="Helical" evidence="7">
    <location>
        <begin position="65"/>
        <end position="85"/>
    </location>
</feature>
<dbReference type="InterPro" id="IPR023214">
    <property type="entry name" value="HAD_sf"/>
</dbReference>
<dbReference type="PANTHER" id="PTHR15486:SF96">
    <property type="entry name" value="LIPID DROPLET-REGULATING VLDL ASSEMBLY FACTOR AUP1"/>
    <property type="match status" value="1"/>
</dbReference>
<gene>
    <name evidence="9" type="ORF">CSSPJE1EN1_LOCUS3452</name>
</gene>
<name>A0ABP0VU08_9BRYO</name>
<dbReference type="Pfam" id="PF01553">
    <property type="entry name" value="Acyltransferase"/>
    <property type="match status" value="1"/>
</dbReference>
<dbReference type="SMART" id="SM00563">
    <property type="entry name" value="PlsC"/>
    <property type="match status" value="1"/>
</dbReference>
<dbReference type="Gene3D" id="3.40.50.1000">
    <property type="entry name" value="HAD superfamily/HAD-like"/>
    <property type="match status" value="1"/>
</dbReference>
<dbReference type="Pfam" id="PF23270">
    <property type="entry name" value="HAD_RAM2_N"/>
    <property type="match status" value="1"/>
</dbReference>
<protein>
    <recommendedName>
        <fullName evidence="8">Phospholipid/glycerol acyltransferase domain-containing protein</fullName>
    </recommendedName>
</protein>
<dbReference type="PANTHER" id="PTHR15486">
    <property type="entry name" value="ANCIENT UBIQUITOUS PROTEIN"/>
    <property type="match status" value="1"/>
</dbReference>
<keyword evidence="4 7" id="KW-0812">Transmembrane</keyword>
<evidence type="ECO:0000256" key="2">
    <source>
        <dbReference type="ARBA" id="ARBA00007937"/>
    </source>
</evidence>
<evidence type="ECO:0000256" key="5">
    <source>
        <dbReference type="ARBA" id="ARBA00022989"/>
    </source>
</evidence>
<feature type="transmembrane region" description="Helical" evidence="7">
    <location>
        <begin position="271"/>
        <end position="292"/>
    </location>
</feature>
<organism evidence="9 10">
    <name type="scientific">Sphagnum jensenii</name>
    <dbReference type="NCBI Taxonomy" id="128206"/>
    <lineage>
        <taxon>Eukaryota</taxon>
        <taxon>Viridiplantae</taxon>
        <taxon>Streptophyta</taxon>
        <taxon>Embryophyta</taxon>
        <taxon>Bryophyta</taxon>
        <taxon>Sphagnophytina</taxon>
        <taxon>Sphagnopsida</taxon>
        <taxon>Sphagnales</taxon>
        <taxon>Sphagnaceae</taxon>
        <taxon>Sphagnum</taxon>
    </lineage>
</organism>
<evidence type="ECO:0000256" key="6">
    <source>
        <dbReference type="ARBA" id="ARBA00023136"/>
    </source>
</evidence>
<keyword evidence="3" id="KW-0808">Transferase</keyword>
<sequence>MNFANLQRSIPSLVLKTTIMVNRSTDCIPCKFMDLESRCADGREDQTVVSEFFGSLLRGRSMLPYFMLVAFEACGILRYSLLLLFSPVYYFLNYCVSESSSIRLLIFLTFAGLKVRKIESVARATLPKFFSEDVHPVAWRVFSSFGTRYMLTAAPRIMVECFAREFLDADAVIGTEIQVTKSGRATGFVKTPGLLQRIVKRDALKAAWKGENAPDVGLGVCNDDYAFLALCREGYIVPANTTEMEPPLRKEKLAKTIVFYDGRLVQRPTPFLALITLLWMPVGFILAVLRIAAGALPMSWGYFLVTSLGVRVVIKGKPPASVQDKNGPKLGVLFVCSHRSLLDPIFLSVALGRRITAVTYSISRLSEVLSPIKTVALTRNRDQDAANIRKLLAEGDLAICPEGTTCREPFLLRFSSLFAELTDQITPVAMNNSMSMFHGTTATGWKCMDPFFFLMNPRPVYEVTFLNQLSQELTCAAGKSPHDVANYTQRILAATLGFQCTNFTRKDKYRMLAGNDGSIPVKSSA</sequence>
<evidence type="ECO:0000256" key="4">
    <source>
        <dbReference type="ARBA" id="ARBA00022692"/>
    </source>
</evidence>
<keyword evidence="5 7" id="KW-1133">Transmembrane helix</keyword>
<evidence type="ECO:0000256" key="1">
    <source>
        <dbReference type="ARBA" id="ARBA00004141"/>
    </source>
</evidence>
<reference evidence="9" key="1">
    <citation type="submission" date="2024-02" db="EMBL/GenBank/DDBJ databases">
        <authorList>
            <consortium name="ELIXIR-Norway"/>
            <consortium name="Elixir Norway"/>
        </authorList>
    </citation>
    <scope>NUCLEOTIDE SEQUENCE</scope>
</reference>